<evidence type="ECO:0008006" key="12">
    <source>
        <dbReference type="Google" id="ProtNLM"/>
    </source>
</evidence>
<evidence type="ECO:0000256" key="7">
    <source>
        <dbReference type="RuleBase" id="RU000382"/>
    </source>
</evidence>
<evidence type="ECO:0000313" key="10">
    <source>
        <dbReference type="Proteomes" id="UP000494106"/>
    </source>
</evidence>
<feature type="modified residue" description="N6-(pyridoxal phosphate)lysine" evidence="6">
    <location>
        <position position="287"/>
    </location>
</feature>
<evidence type="ECO:0000256" key="3">
    <source>
        <dbReference type="ARBA" id="ARBA00022793"/>
    </source>
</evidence>
<evidence type="ECO:0000256" key="5">
    <source>
        <dbReference type="ARBA" id="ARBA00023239"/>
    </source>
</evidence>
<keyword evidence="4 6" id="KW-0663">Pyridoxal phosphate</keyword>
<evidence type="ECO:0000256" key="2">
    <source>
        <dbReference type="ARBA" id="ARBA00009533"/>
    </source>
</evidence>
<dbReference type="Gene3D" id="3.40.640.10">
    <property type="entry name" value="Type I PLP-dependent aspartate aminotransferase-like (Major domain)"/>
    <property type="match status" value="1"/>
</dbReference>
<dbReference type="Proteomes" id="UP000494256">
    <property type="component" value="Unassembled WGS sequence"/>
</dbReference>
<dbReference type="Proteomes" id="UP000494106">
    <property type="component" value="Unassembled WGS sequence"/>
</dbReference>
<sequence>MSSNGTSFLEKVLSIVKDERSEEVPLIRFVHPKELEAKLDLDVTEGVNDKQLEERVNEILHYSVKTHKTTFRNQLFCAPDPYGLAGAWITEAFNTSQYTFEVAPAFTLIELKILDHVLKLFGIPNGDGIFAPGGSIAIMYGIVAARFKKFPEIKSKGMKSLPEMVIFTSEDSHYSITKAAHWLGFGTDQVRRIPVNSKGQMIIQKLDESIRNDLDMGRCPIFVNGMAGTTVLGSIDDIEAVADVCQKYGIWMHVDACWGGSLMMSPKYRTKLKGIERANSISWNPHKMMGAPFQCSMILIDEKGLLHKANSAAANYLFQQDKFYDVSYDTGDKSVQCGRKIDAFKLWVMWKARGDLGLGQLADRTMATAEFCLKTVANRPGFKLVSDELQCPNICFWYIPKFMRDKEQDKQWWECMHKVTPKIKELLVLSSRLMVSYTPLRLHKNFFRIAFQFHPAVDEPHIIDMLRAIEESGETITMCMLENTP</sequence>
<evidence type="ECO:0000256" key="6">
    <source>
        <dbReference type="PIRSR" id="PIRSR602129-50"/>
    </source>
</evidence>
<dbReference type="OrthoDB" id="392571at2759"/>
<dbReference type="GO" id="GO:0030170">
    <property type="term" value="F:pyridoxal phosphate binding"/>
    <property type="evidence" value="ECO:0007669"/>
    <property type="project" value="InterPro"/>
</dbReference>
<dbReference type="AlphaFoldDB" id="A0A8S0ZP05"/>
<dbReference type="InterPro" id="IPR015424">
    <property type="entry name" value="PyrdxlP-dep_Trfase"/>
</dbReference>
<accession>A0A8S0ZP05</accession>
<dbReference type="PANTHER" id="PTHR45677:SF8">
    <property type="entry name" value="CYSTEINE SULFINIC ACID DECARBOXYLASE"/>
    <property type="match status" value="1"/>
</dbReference>
<dbReference type="EMBL" id="CADEBC010000479">
    <property type="protein sequence ID" value="CAB3233371.1"/>
    <property type="molecule type" value="Genomic_DNA"/>
</dbReference>
<dbReference type="PANTHER" id="PTHR45677">
    <property type="entry name" value="GLUTAMATE DECARBOXYLASE-RELATED"/>
    <property type="match status" value="1"/>
</dbReference>
<protein>
    <recommendedName>
        <fullName evidence="12">Glutamate decarboxylase</fullName>
    </recommendedName>
</protein>
<keyword evidence="10" id="KW-1185">Reference proteome</keyword>
<comment type="caution">
    <text evidence="8">The sequence shown here is derived from an EMBL/GenBank/DDBJ whole genome shotgun (WGS) entry which is preliminary data.</text>
</comment>
<proteinExistence type="inferred from homology"/>
<dbReference type="Gene3D" id="3.90.1150.170">
    <property type="match status" value="1"/>
</dbReference>
<dbReference type="GO" id="GO:0005737">
    <property type="term" value="C:cytoplasm"/>
    <property type="evidence" value="ECO:0007669"/>
    <property type="project" value="TreeGrafter"/>
</dbReference>
<dbReference type="SUPFAM" id="SSF53383">
    <property type="entry name" value="PLP-dependent transferases"/>
    <property type="match status" value="1"/>
</dbReference>
<evidence type="ECO:0000256" key="1">
    <source>
        <dbReference type="ARBA" id="ARBA00001933"/>
    </source>
</evidence>
<evidence type="ECO:0000313" key="9">
    <source>
        <dbReference type="EMBL" id="CAB3238489.1"/>
    </source>
</evidence>
<dbReference type="InterPro" id="IPR002129">
    <property type="entry name" value="PyrdxlP-dep_de-COase"/>
</dbReference>
<evidence type="ECO:0000313" key="11">
    <source>
        <dbReference type="Proteomes" id="UP000494256"/>
    </source>
</evidence>
<organism evidence="8 10">
    <name type="scientific">Arctia plantaginis</name>
    <name type="common">Wood tiger moth</name>
    <name type="synonym">Phalaena plantaginis</name>
    <dbReference type="NCBI Taxonomy" id="874455"/>
    <lineage>
        <taxon>Eukaryota</taxon>
        <taxon>Metazoa</taxon>
        <taxon>Ecdysozoa</taxon>
        <taxon>Arthropoda</taxon>
        <taxon>Hexapoda</taxon>
        <taxon>Insecta</taxon>
        <taxon>Pterygota</taxon>
        <taxon>Neoptera</taxon>
        <taxon>Endopterygota</taxon>
        <taxon>Lepidoptera</taxon>
        <taxon>Glossata</taxon>
        <taxon>Ditrysia</taxon>
        <taxon>Noctuoidea</taxon>
        <taxon>Erebidae</taxon>
        <taxon>Arctiinae</taxon>
        <taxon>Arctia</taxon>
    </lineage>
</organism>
<dbReference type="CDD" id="cd06450">
    <property type="entry name" value="DOPA_deC_like"/>
    <property type="match status" value="1"/>
</dbReference>
<reference evidence="10 11" key="1">
    <citation type="submission" date="2020-04" db="EMBL/GenBank/DDBJ databases">
        <authorList>
            <person name="Wallbank WR R."/>
            <person name="Pardo Diaz C."/>
            <person name="Kozak K."/>
            <person name="Martin S."/>
            <person name="Jiggins C."/>
            <person name="Moest M."/>
            <person name="Warren A I."/>
            <person name="Byers J.R.P. K."/>
            <person name="Montejo-Kovacevich G."/>
            <person name="Yen C E."/>
        </authorList>
    </citation>
    <scope>NUCLEOTIDE SEQUENCE [LARGE SCALE GENOMIC DNA]</scope>
</reference>
<gene>
    <name evidence="8" type="ORF">APLA_LOCUS5221</name>
    <name evidence="9" type="ORF">APLA_LOCUS8261</name>
</gene>
<dbReference type="Pfam" id="PF00282">
    <property type="entry name" value="Pyridoxal_deC"/>
    <property type="match status" value="1"/>
</dbReference>
<name>A0A8S0ZP05_ARCPL</name>
<dbReference type="GO" id="GO:0019752">
    <property type="term" value="P:carboxylic acid metabolic process"/>
    <property type="evidence" value="ECO:0007669"/>
    <property type="project" value="InterPro"/>
</dbReference>
<comment type="similarity">
    <text evidence="2 7">Belongs to the group II decarboxylase family.</text>
</comment>
<keyword evidence="5 7" id="KW-0456">Lyase</keyword>
<evidence type="ECO:0000256" key="4">
    <source>
        <dbReference type="ARBA" id="ARBA00022898"/>
    </source>
</evidence>
<keyword evidence="3" id="KW-0210">Decarboxylase</keyword>
<dbReference type="GO" id="GO:0016831">
    <property type="term" value="F:carboxy-lyase activity"/>
    <property type="evidence" value="ECO:0007669"/>
    <property type="project" value="UniProtKB-KW"/>
</dbReference>
<comment type="cofactor">
    <cofactor evidence="1 6 7">
        <name>pyridoxal 5'-phosphate</name>
        <dbReference type="ChEBI" id="CHEBI:597326"/>
    </cofactor>
</comment>
<evidence type="ECO:0000313" key="8">
    <source>
        <dbReference type="EMBL" id="CAB3233371.1"/>
    </source>
</evidence>
<dbReference type="EMBL" id="CADEBD010000306">
    <property type="protein sequence ID" value="CAB3238489.1"/>
    <property type="molecule type" value="Genomic_DNA"/>
</dbReference>
<dbReference type="InterPro" id="IPR015421">
    <property type="entry name" value="PyrdxlP-dep_Trfase_major"/>
</dbReference>